<keyword evidence="4" id="KW-0186">Copper</keyword>
<dbReference type="KEGG" id="vdi:Vdis_1719"/>
<dbReference type="InterPro" id="IPR028871">
    <property type="entry name" value="BlueCu_1_BS"/>
</dbReference>
<dbReference type="GO" id="GO:0005507">
    <property type="term" value="F:copper ion binding"/>
    <property type="evidence" value="ECO:0007669"/>
    <property type="project" value="InterPro"/>
</dbReference>
<dbReference type="HOGENOM" id="CLU_081192_0_0_2"/>
<feature type="transmembrane region" description="Helical" evidence="5">
    <location>
        <begin position="36"/>
        <end position="57"/>
    </location>
</feature>
<feature type="domain" description="Blue (type 1) copper" evidence="6">
    <location>
        <begin position="174"/>
        <end position="263"/>
    </location>
</feature>
<evidence type="ECO:0000313" key="7">
    <source>
        <dbReference type="EMBL" id="ADN51093.1"/>
    </source>
</evidence>
<keyword evidence="5" id="KW-1133">Transmembrane helix</keyword>
<dbReference type="GO" id="GO:0009055">
    <property type="term" value="F:electron transfer activity"/>
    <property type="evidence" value="ECO:0007669"/>
    <property type="project" value="InterPro"/>
</dbReference>
<keyword evidence="1" id="KW-0813">Transport</keyword>
<keyword evidence="3" id="KW-0249">Electron transport</keyword>
<dbReference type="Gene3D" id="2.60.40.420">
    <property type="entry name" value="Cupredoxins - blue copper proteins"/>
    <property type="match status" value="1"/>
</dbReference>
<organism evidence="7 8">
    <name type="scientific">Vulcanisaeta distributa (strain DSM 14429 / JCM 11212 / NBRC 100878 / IC-017)</name>
    <dbReference type="NCBI Taxonomy" id="572478"/>
    <lineage>
        <taxon>Archaea</taxon>
        <taxon>Thermoproteota</taxon>
        <taxon>Thermoprotei</taxon>
        <taxon>Thermoproteales</taxon>
        <taxon>Thermoproteaceae</taxon>
        <taxon>Vulcanisaeta</taxon>
    </lineage>
</organism>
<sequence length="298" mass="33123">MVKKPILRGGYTTGYTEGFYSGNQIRTFVIGMSRTWIWIAVGIAIGVAVSLGLAYALTPYYYNNYYGNYPGALPIGPSASNYYGGYTYGTYSISQVIKEVMEVPSYAHVYPNNNTIVFTSKNINLLVVAMMGDDAVRMFNATPPPYVHGDVFVIYGLINPTLVMPAGAVVHVIFVNLDDDMYHNFVVTTVPPPYPYYVMPYVGMYGGMGPQMMLLMRWLPPANYNAGYAYGYEYTFTITAPGTYWYLCTYPGHAEEGMYGEIIAVGNGLSTSTYPYSTVQYPGTYYGPGWMGGMMGWW</sequence>
<accession>E1QU99</accession>
<dbReference type="PROSITE" id="PS00079">
    <property type="entry name" value="MULTICOPPER_OXIDASE1"/>
    <property type="match status" value="1"/>
</dbReference>
<evidence type="ECO:0000256" key="1">
    <source>
        <dbReference type="ARBA" id="ARBA00022448"/>
    </source>
</evidence>
<dbReference type="PROSITE" id="PS00196">
    <property type="entry name" value="COPPER_BLUE"/>
    <property type="match status" value="1"/>
</dbReference>
<reference evidence="8" key="2">
    <citation type="journal article" date="2010" name="Stand. Genomic Sci.">
        <title>Complete genome sequence of Vulcanisaeta distributa type strain (IC-017T).</title>
        <authorList>
            <person name="Mavromatis K."/>
            <person name="Sikorski J."/>
            <person name="Pabst E."/>
            <person name="Teshima H."/>
            <person name="Lapidus A."/>
            <person name="Lucas S."/>
            <person name="Nolan M."/>
            <person name="Glavina Del Rio T."/>
            <person name="Cheng J."/>
            <person name="Bruce D."/>
            <person name="Goodwin L."/>
            <person name="Pitluck S."/>
            <person name="Liolios K."/>
            <person name="Ivanova N."/>
            <person name="Mikhailova N."/>
            <person name="Pati A."/>
            <person name="Chen A."/>
            <person name="Palaniappan K."/>
            <person name="Land M."/>
            <person name="Hauser L."/>
            <person name="Chang Y."/>
            <person name="Jeffries C."/>
            <person name="Rohde M."/>
            <person name="Spring S."/>
            <person name="Goker M."/>
            <person name="Wirth R."/>
            <person name="Woyke T."/>
            <person name="Bristow J."/>
            <person name="Eisen J."/>
            <person name="Markowitz V."/>
            <person name="Hugenholtz P."/>
            <person name="Klenk H."/>
            <person name="Kyrpides N."/>
        </authorList>
    </citation>
    <scope>NUCLEOTIDE SEQUENCE [LARGE SCALE GENOMIC DNA]</scope>
    <source>
        <strain evidence="8">DSM 14429 / JCM 11212 / NBRC 100878 / IC-017</strain>
    </source>
</reference>
<feature type="transmembrane region" description="Helical" evidence="5">
    <location>
        <begin position="194"/>
        <end position="215"/>
    </location>
</feature>
<keyword evidence="5" id="KW-0472">Membrane</keyword>
<feature type="transmembrane region" description="Helical" evidence="5">
    <location>
        <begin position="152"/>
        <end position="174"/>
    </location>
</feature>
<dbReference type="InterPro" id="IPR008972">
    <property type="entry name" value="Cupredoxin"/>
</dbReference>
<dbReference type="eggNOG" id="arCOG03700">
    <property type="taxonomic scope" value="Archaea"/>
</dbReference>
<evidence type="ECO:0000256" key="2">
    <source>
        <dbReference type="ARBA" id="ARBA00022723"/>
    </source>
</evidence>
<protein>
    <submittedName>
        <fullName evidence="7">Blue (Type 1) copper domain protein</fullName>
    </submittedName>
</protein>
<evidence type="ECO:0000256" key="3">
    <source>
        <dbReference type="ARBA" id="ARBA00022982"/>
    </source>
</evidence>
<keyword evidence="5" id="KW-0812">Transmembrane</keyword>
<evidence type="ECO:0000256" key="4">
    <source>
        <dbReference type="ARBA" id="ARBA00023008"/>
    </source>
</evidence>
<dbReference type="InterPro" id="IPR033138">
    <property type="entry name" value="Cu_oxidase_CS"/>
</dbReference>
<dbReference type="AlphaFoldDB" id="E1QU99"/>
<evidence type="ECO:0000256" key="5">
    <source>
        <dbReference type="SAM" id="Phobius"/>
    </source>
</evidence>
<dbReference type="Pfam" id="PF00127">
    <property type="entry name" value="Copper-bind"/>
    <property type="match status" value="1"/>
</dbReference>
<dbReference type="EMBL" id="CP002100">
    <property type="protein sequence ID" value="ADN51093.1"/>
    <property type="molecule type" value="Genomic_DNA"/>
</dbReference>
<proteinExistence type="predicted"/>
<dbReference type="SUPFAM" id="SSF49503">
    <property type="entry name" value="Cupredoxins"/>
    <property type="match status" value="1"/>
</dbReference>
<gene>
    <name evidence="7" type="ordered locus">Vdis_1719</name>
</gene>
<dbReference type="InterPro" id="IPR000923">
    <property type="entry name" value="BlueCu_1"/>
</dbReference>
<name>E1QU99_VULDI</name>
<dbReference type="STRING" id="572478.Vdis_1719"/>
<keyword evidence="8" id="KW-1185">Reference proteome</keyword>
<evidence type="ECO:0000313" key="8">
    <source>
        <dbReference type="Proteomes" id="UP000006681"/>
    </source>
</evidence>
<keyword evidence="2" id="KW-0479">Metal-binding</keyword>
<evidence type="ECO:0000259" key="6">
    <source>
        <dbReference type="Pfam" id="PF00127"/>
    </source>
</evidence>
<reference evidence="7 8" key="1">
    <citation type="journal article" date="2010" name="Stand. Genomic Sci.">
        <title>Complete genome sequence of Vulcanisaeta distributa type strain (IC-017).</title>
        <authorList>
            <person name="Mavromatis K."/>
            <person name="Sikorski J."/>
            <person name="Pabst E."/>
            <person name="Teshima H."/>
            <person name="Lapidus A."/>
            <person name="Lucas S."/>
            <person name="Nolan M."/>
            <person name="Glavina Del Rio T."/>
            <person name="Cheng J.F."/>
            <person name="Bruce D."/>
            <person name="Goodwin L."/>
            <person name="Pitluck S."/>
            <person name="Liolios K."/>
            <person name="Ivanova N."/>
            <person name="Mikhailova N."/>
            <person name="Pati A."/>
            <person name="Chen A."/>
            <person name="Palaniappan K."/>
            <person name="Land M."/>
            <person name="Hauser L."/>
            <person name="Chang Y.J."/>
            <person name="Jeffries C.D."/>
            <person name="Rohde M."/>
            <person name="Spring S."/>
            <person name="Goker M."/>
            <person name="Wirth R."/>
            <person name="Woyke T."/>
            <person name="Bristow J."/>
            <person name="Eisen J.A."/>
            <person name="Markowitz V."/>
            <person name="Hugenholtz P."/>
            <person name="Klenk H.P."/>
            <person name="Kyrpides N.C."/>
        </authorList>
    </citation>
    <scope>NUCLEOTIDE SEQUENCE [LARGE SCALE GENOMIC DNA]</scope>
    <source>
        <strain evidence="8">DSM 14429 / JCM 11212 / NBRC 100878 / IC-017</strain>
    </source>
</reference>
<dbReference type="Proteomes" id="UP000006681">
    <property type="component" value="Chromosome"/>
</dbReference>